<proteinExistence type="predicted"/>
<evidence type="ECO:0000313" key="3">
    <source>
        <dbReference type="Proteomes" id="UP001500124"/>
    </source>
</evidence>
<reference evidence="3" key="1">
    <citation type="journal article" date="2019" name="Int. J. Syst. Evol. Microbiol.">
        <title>The Global Catalogue of Microorganisms (GCM) 10K type strain sequencing project: providing services to taxonomists for standard genome sequencing and annotation.</title>
        <authorList>
            <consortium name="The Broad Institute Genomics Platform"/>
            <consortium name="The Broad Institute Genome Sequencing Center for Infectious Disease"/>
            <person name="Wu L."/>
            <person name="Ma J."/>
        </authorList>
    </citation>
    <scope>NUCLEOTIDE SEQUENCE [LARGE SCALE GENOMIC DNA]</scope>
    <source>
        <strain evidence="3">JCM 18410</strain>
    </source>
</reference>
<evidence type="ECO:0000256" key="1">
    <source>
        <dbReference type="SAM" id="MobiDB-lite"/>
    </source>
</evidence>
<organism evidence="2 3">
    <name type="scientific">Streptomyces similanensis</name>
    <dbReference type="NCBI Taxonomy" id="1274988"/>
    <lineage>
        <taxon>Bacteria</taxon>
        <taxon>Bacillati</taxon>
        <taxon>Actinomycetota</taxon>
        <taxon>Actinomycetes</taxon>
        <taxon>Kitasatosporales</taxon>
        <taxon>Streptomycetaceae</taxon>
        <taxon>Streptomyces</taxon>
    </lineage>
</organism>
<evidence type="ECO:0008006" key="4">
    <source>
        <dbReference type="Google" id="ProtNLM"/>
    </source>
</evidence>
<accession>A0ABP9LH07</accession>
<sequence>MVGACAGAGCVGRRTAGEAPRPVTAGRRLCPLCREQLSLDLRRLPALYEACGRLLDGGFRDATRPKTSGGPPHGVPFNTLAADVRADILGVLGSWAGAVVGERGGPAPCRAVPQLSVFLGRHLDWIAAHDAAGECSGELARLVGRARRVVDPDVRHRVTIGGCVEPGCAGALTAVVRPDPARLPAVIRCDRDPAHHWPGHQWLHLRRRLDGAAPALPGPAPAVSPGRPAGPEAAGSTAPEPRAAGASPATPAPAVRWVTAADVARLWGISTGSAYRHASEAGWRRHHRRGRTYYHGEDVLATLGGRRTGG</sequence>
<evidence type="ECO:0000313" key="2">
    <source>
        <dbReference type="EMBL" id="GAA5075150.1"/>
    </source>
</evidence>
<dbReference type="Proteomes" id="UP001500124">
    <property type="component" value="Unassembled WGS sequence"/>
</dbReference>
<name>A0ABP9LH07_9ACTN</name>
<protein>
    <recommendedName>
        <fullName evidence="4">Helix-turn-helix domain-containing protein</fullName>
    </recommendedName>
</protein>
<comment type="caution">
    <text evidence="2">The sequence shown here is derived from an EMBL/GenBank/DDBJ whole genome shotgun (WGS) entry which is preliminary data.</text>
</comment>
<dbReference type="EMBL" id="BAABKC010000112">
    <property type="protein sequence ID" value="GAA5075150.1"/>
    <property type="molecule type" value="Genomic_DNA"/>
</dbReference>
<feature type="region of interest" description="Disordered" evidence="1">
    <location>
        <begin position="213"/>
        <end position="251"/>
    </location>
</feature>
<feature type="compositionally biased region" description="Low complexity" evidence="1">
    <location>
        <begin position="241"/>
        <end position="251"/>
    </location>
</feature>
<gene>
    <name evidence="2" type="ORF">GCM10023336_64000</name>
</gene>
<keyword evidence="3" id="KW-1185">Reference proteome</keyword>